<name>A0AAE0L8Z5_9CHLO</name>
<reference evidence="2 3" key="1">
    <citation type="journal article" date="2015" name="Genome Biol. Evol.">
        <title>Comparative Genomics of a Bacterivorous Green Alga Reveals Evolutionary Causalities and Consequences of Phago-Mixotrophic Mode of Nutrition.</title>
        <authorList>
            <person name="Burns J.A."/>
            <person name="Paasch A."/>
            <person name="Narechania A."/>
            <person name="Kim E."/>
        </authorList>
    </citation>
    <scope>NUCLEOTIDE SEQUENCE [LARGE SCALE GENOMIC DNA]</scope>
    <source>
        <strain evidence="2 3">PLY_AMNH</strain>
    </source>
</reference>
<comment type="caution">
    <text evidence="2">The sequence shown here is derived from an EMBL/GenBank/DDBJ whole genome shotgun (WGS) entry which is preliminary data.</text>
</comment>
<dbReference type="EMBL" id="LGRX02006494">
    <property type="protein sequence ID" value="KAK3276556.1"/>
    <property type="molecule type" value="Genomic_DNA"/>
</dbReference>
<evidence type="ECO:0000256" key="1">
    <source>
        <dbReference type="SAM" id="MobiDB-lite"/>
    </source>
</evidence>
<dbReference type="Proteomes" id="UP001190700">
    <property type="component" value="Unassembled WGS sequence"/>
</dbReference>
<accession>A0AAE0L8Z5</accession>
<sequence>MAPRVEPQNWKLMARSIASHGGECRRRGEADREVAAAKRRAGATALGEQTARDAAQLPAHGQALAEREATDIAAAAQNQSSPAVAQVSSVIPKKGSARATTAGRGRGRASQPLVG</sequence>
<protein>
    <submittedName>
        <fullName evidence="2">Uncharacterized protein</fullName>
    </submittedName>
</protein>
<evidence type="ECO:0000313" key="2">
    <source>
        <dbReference type="EMBL" id="KAK3276556.1"/>
    </source>
</evidence>
<keyword evidence="3" id="KW-1185">Reference proteome</keyword>
<evidence type="ECO:0000313" key="3">
    <source>
        <dbReference type="Proteomes" id="UP001190700"/>
    </source>
</evidence>
<gene>
    <name evidence="2" type="ORF">CYMTET_15376</name>
</gene>
<feature type="region of interest" description="Disordered" evidence="1">
    <location>
        <begin position="40"/>
        <end position="115"/>
    </location>
</feature>
<proteinExistence type="predicted"/>
<feature type="compositionally biased region" description="Low complexity" evidence="1">
    <location>
        <begin position="71"/>
        <end position="90"/>
    </location>
</feature>
<organism evidence="2 3">
    <name type="scientific">Cymbomonas tetramitiformis</name>
    <dbReference type="NCBI Taxonomy" id="36881"/>
    <lineage>
        <taxon>Eukaryota</taxon>
        <taxon>Viridiplantae</taxon>
        <taxon>Chlorophyta</taxon>
        <taxon>Pyramimonadophyceae</taxon>
        <taxon>Pyramimonadales</taxon>
        <taxon>Pyramimonadaceae</taxon>
        <taxon>Cymbomonas</taxon>
    </lineage>
</organism>
<dbReference type="AlphaFoldDB" id="A0AAE0L8Z5"/>